<dbReference type="EMBL" id="UINC01008884">
    <property type="protein sequence ID" value="SVA39931.1"/>
    <property type="molecule type" value="Genomic_DNA"/>
</dbReference>
<gene>
    <name evidence="1" type="ORF">METZ01_LOCUS92785</name>
</gene>
<accession>A0A381VIT1</accession>
<feature type="non-terminal residue" evidence="1">
    <location>
        <position position="77"/>
    </location>
</feature>
<proteinExistence type="predicted"/>
<organism evidence="1">
    <name type="scientific">marine metagenome</name>
    <dbReference type="NCBI Taxonomy" id="408172"/>
    <lineage>
        <taxon>unclassified sequences</taxon>
        <taxon>metagenomes</taxon>
        <taxon>ecological metagenomes</taxon>
    </lineage>
</organism>
<sequence>MNMKLLLTILLLIRLVSSDEVMPIEIPLQGEAADRSLEMSGLAWYGDYLILMPQYVNKKAPGFYFLSKKEINEWLDG</sequence>
<name>A0A381VIT1_9ZZZZ</name>
<reference evidence="1" key="1">
    <citation type="submission" date="2018-05" db="EMBL/GenBank/DDBJ databases">
        <authorList>
            <person name="Lanie J.A."/>
            <person name="Ng W.-L."/>
            <person name="Kazmierczak K.M."/>
            <person name="Andrzejewski T.M."/>
            <person name="Davidsen T.M."/>
            <person name="Wayne K.J."/>
            <person name="Tettelin H."/>
            <person name="Glass J.I."/>
            <person name="Rusch D."/>
            <person name="Podicherti R."/>
            <person name="Tsui H.-C.T."/>
            <person name="Winkler M.E."/>
        </authorList>
    </citation>
    <scope>NUCLEOTIDE SEQUENCE</scope>
</reference>
<evidence type="ECO:0000313" key="1">
    <source>
        <dbReference type="EMBL" id="SVA39931.1"/>
    </source>
</evidence>
<dbReference type="AlphaFoldDB" id="A0A381VIT1"/>
<protein>
    <submittedName>
        <fullName evidence="1">Uncharacterized protein</fullName>
    </submittedName>
</protein>